<evidence type="ECO:0000259" key="10">
    <source>
        <dbReference type="Pfam" id="PF01883"/>
    </source>
</evidence>
<dbReference type="InterPro" id="IPR002744">
    <property type="entry name" value="MIP18-like"/>
</dbReference>
<comment type="subunit">
    <text evidence="9">Homodimer.</text>
</comment>
<dbReference type="EMBL" id="CP049866">
    <property type="protein sequence ID" value="QIK75620.1"/>
    <property type="molecule type" value="Genomic_DNA"/>
</dbReference>
<accession>A0A6G7YFR6</accession>
<dbReference type="GO" id="GO:0140663">
    <property type="term" value="F:ATP-dependent FeS chaperone activity"/>
    <property type="evidence" value="ECO:0007669"/>
    <property type="project" value="InterPro"/>
</dbReference>
<keyword evidence="4 9" id="KW-0547">Nucleotide-binding</keyword>
<protein>
    <recommendedName>
        <fullName evidence="9">Iron-sulfur cluster carrier protein</fullName>
    </recommendedName>
</protein>
<dbReference type="Pfam" id="PF01883">
    <property type="entry name" value="FeS_assembly_P"/>
    <property type="match status" value="1"/>
</dbReference>
<dbReference type="InterPro" id="IPR027417">
    <property type="entry name" value="P-loop_NTPase"/>
</dbReference>
<dbReference type="GO" id="GO:0046872">
    <property type="term" value="F:metal ion binding"/>
    <property type="evidence" value="ECO:0007669"/>
    <property type="project" value="UniProtKB-KW"/>
</dbReference>
<comment type="function">
    <text evidence="9">Binds and transfers iron-sulfur (Fe-S) clusters to target apoproteins. Can hydrolyze ATP.</text>
</comment>
<evidence type="ECO:0000313" key="11">
    <source>
        <dbReference type="EMBL" id="QIK75620.1"/>
    </source>
</evidence>
<dbReference type="KEGG" id="npi:G7071_09360"/>
<keyword evidence="8 9" id="KW-0411">Iron-sulfur</keyword>
<gene>
    <name evidence="11" type="ORF">G7071_09360</name>
</gene>
<dbReference type="Gene3D" id="3.30.300.130">
    <property type="entry name" value="Fe-S cluster assembly (FSCA)"/>
    <property type="match status" value="1"/>
</dbReference>
<evidence type="ECO:0000256" key="4">
    <source>
        <dbReference type="ARBA" id="ARBA00022741"/>
    </source>
</evidence>
<evidence type="ECO:0000313" key="12">
    <source>
        <dbReference type="Proteomes" id="UP000502035"/>
    </source>
</evidence>
<dbReference type="SUPFAM" id="SSF52540">
    <property type="entry name" value="P-loop containing nucleoside triphosphate hydrolases"/>
    <property type="match status" value="1"/>
</dbReference>
<keyword evidence="6 9" id="KW-0067">ATP-binding</keyword>
<evidence type="ECO:0000256" key="9">
    <source>
        <dbReference type="HAMAP-Rule" id="MF_02040"/>
    </source>
</evidence>
<dbReference type="HAMAP" id="MF_02040">
    <property type="entry name" value="Mrp_NBP35"/>
    <property type="match status" value="1"/>
</dbReference>
<comment type="similarity">
    <text evidence="9">Belongs to the Mrp/NBP35 ATP-binding proteins family.</text>
</comment>
<dbReference type="Gene3D" id="3.40.50.300">
    <property type="entry name" value="P-loop containing nucleotide triphosphate hydrolases"/>
    <property type="match status" value="1"/>
</dbReference>
<keyword evidence="12" id="KW-1185">Reference proteome</keyword>
<evidence type="ECO:0000256" key="5">
    <source>
        <dbReference type="ARBA" id="ARBA00022801"/>
    </source>
</evidence>
<name>A0A6G7YFR6_9ACTN</name>
<dbReference type="InterPro" id="IPR034904">
    <property type="entry name" value="FSCA_dom_sf"/>
</dbReference>
<dbReference type="Pfam" id="PF10609">
    <property type="entry name" value="ParA"/>
    <property type="match status" value="1"/>
</dbReference>
<evidence type="ECO:0000256" key="6">
    <source>
        <dbReference type="ARBA" id="ARBA00022840"/>
    </source>
</evidence>
<dbReference type="GO" id="GO:0051539">
    <property type="term" value="F:4 iron, 4 sulfur cluster binding"/>
    <property type="evidence" value="ECO:0007669"/>
    <property type="project" value="TreeGrafter"/>
</dbReference>
<feature type="domain" description="MIP18 family-like" evidence="10">
    <location>
        <begin position="7"/>
        <end position="77"/>
    </location>
</feature>
<organism evidence="11 12">
    <name type="scientific">Nocardioides piscis</name>
    <dbReference type="NCBI Taxonomy" id="2714938"/>
    <lineage>
        <taxon>Bacteria</taxon>
        <taxon>Bacillati</taxon>
        <taxon>Actinomycetota</taxon>
        <taxon>Actinomycetes</taxon>
        <taxon>Propionibacteriales</taxon>
        <taxon>Nocardioidaceae</taxon>
        <taxon>Nocardioides</taxon>
    </lineage>
</organism>
<keyword evidence="5 9" id="KW-0378">Hydrolase</keyword>
<dbReference type="GO" id="GO:0005524">
    <property type="term" value="F:ATP binding"/>
    <property type="evidence" value="ECO:0007669"/>
    <property type="project" value="UniProtKB-UniRule"/>
</dbReference>
<dbReference type="Proteomes" id="UP000502035">
    <property type="component" value="Chromosome"/>
</dbReference>
<evidence type="ECO:0000256" key="2">
    <source>
        <dbReference type="ARBA" id="ARBA00008205"/>
    </source>
</evidence>
<dbReference type="InterPro" id="IPR019591">
    <property type="entry name" value="Mrp/NBP35_ATP-bd"/>
</dbReference>
<comment type="similarity">
    <text evidence="1">In the N-terminal section; belongs to the MIP18 family.</text>
</comment>
<evidence type="ECO:0000256" key="7">
    <source>
        <dbReference type="ARBA" id="ARBA00023004"/>
    </source>
</evidence>
<keyword evidence="3 9" id="KW-0479">Metal-binding</keyword>
<dbReference type="SUPFAM" id="SSF117916">
    <property type="entry name" value="Fe-S cluster assembly (FSCA) domain-like"/>
    <property type="match status" value="1"/>
</dbReference>
<evidence type="ECO:0000256" key="1">
    <source>
        <dbReference type="ARBA" id="ARBA00007352"/>
    </source>
</evidence>
<dbReference type="GO" id="GO:0016226">
    <property type="term" value="P:iron-sulfur cluster assembly"/>
    <property type="evidence" value="ECO:0007669"/>
    <property type="project" value="InterPro"/>
</dbReference>
<dbReference type="InterPro" id="IPR044304">
    <property type="entry name" value="NUBPL-like"/>
</dbReference>
<reference evidence="11 12" key="1">
    <citation type="submission" date="2020-03" db="EMBL/GenBank/DDBJ databases">
        <title>Nocardioides sp. nov., isolated from fish.</title>
        <authorList>
            <person name="Hyun D.-W."/>
            <person name="Bae J.-W."/>
        </authorList>
    </citation>
    <scope>NUCLEOTIDE SEQUENCE [LARGE SCALE GENOMIC DNA]</scope>
    <source>
        <strain evidence="11 12">HDW12A</strain>
    </source>
</reference>
<sequence length="381" mass="39488">MSIPSVEQVTAALAQVNDPEIKRPITELNMVDSVVISETGQVAVTVLLTVAGCPLKDTITRDVTAAVSTVPGVTGVDLTLGVMSPEQRAELKGVLSGGKAEREIPFAQPGSLTKVYAIASGKGGVGKSSVTVNLALAMAKQGLKVGVVDADIYGHSVPAMLGVADARPTQVDDLIMPVPTPSGVSVISIGMLKPRRDQVVAWRGPMLDRALVQMLSDVYWGDLDVLLLDLPPGTGDVAISLGQHLPNAEVVVITTPQEAAAEVAERAGTMASMMHQRVVGVVENMSFLTLPDGSTMEVFGSGGGDRVARTLSERFGYDVSVLGRIPLDPSLREGGDAGKPIVESDPTSPAARELLSIADALAGRGRGLAGMQLGLTPSAKF</sequence>
<comment type="similarity">
    <text evidence="2">In the C-terminal section; belongs to the Mrp/NBP35 ATP-binding proteins family.</text>
</comment>
<evidence type="ECO:0000256" key="3">
    <source>
        <dbReference type="ARBA" id="ARBA00022723"/>
    </source>
</evidence>
<dbReference type="PANTHER" id="PTHR42961:SF2">
    <property type="entry name" value="IRON-SULFUR PROTEIN NUBPL"/>
    <property type="match status" value="1"/>
</dbReference>
<keyword evidence="7 9" id="KW-0408">Iron</keyword>
<evidence type="ECO:0000256" key="8">
    <source>
        <dbReference type="ARBA" id="ARBA00023014"/>
    </source>
</evidence>
<dbReference type="GO" id="GO:0016887">
    <property type="term" value="F:ATP hydrolysis activity"/>
    <property type="evidence" value="ECO:0007669"/>
    <property type="project" value="UniProtKB-UniRule"/>
</dbReference>
<feature type="binding site" evidence="9">
    <location>
        <begin position="121"/>
        <end position="128"/>
    </location>
    <ligand>
        <name>ATP</name>
        <dbReference type="ChEBI" id="CHEBI:30616"/>
    </ligand>
</feature>
<proteinExistence type="inferred from homology"/>
<dbReference type="FunFam" id="3.40.50.300:FF:000304">
    <property type="entry name" value="Iron-sulfur cluster carrier protein"/>
    <property type="match status" value="1"/>
</dbReference>
<dbReference type="RefSeq" id="WP_166317801.1">
    <property type="nucleotide sequence ID" value="NZ_CP049866.1"/>
</dbReference>
<dbReference type="PANTHER" id="PTHR42961">
    <property type="entry name" value="IRON-SULFUR PROTEIN NUBPL"/>
    <property type="match status" value="1"/>
</dbReference>
<dbReference type="PROSITE" id="PS01215">
    <property type="entry name" value="MRP"/>
    <property type="match status" value="1"/>
</dbReference>
<dbReference type="CDD" id="cd02037">
    <property type="entry name" value="Mrp_NBP35"/>
    <property type="match status" value="1"/>
</dbReference>
<dbReference type="InterPro" id="IPR033756">
    <property type="entry name" value="YlxH/NBP35"/>
</dbReference>
<dbReference type="AlphaFoldDB" id="A0A6G7YFR6"/>
<dbReference type="InterPro" id="IPR000808">
    <property type="entry name" value="Mrp-like_CS"/>
</dbReference>